<keyword evidence="2" id="KW-0808">Transferase</keyword>
<dbReference type="RefSeq" id="WP_161839742.1">
    <property type="nucleotide sequence ID" value="NZ_CP048000.1"/>
</dbReference>
<dbReference type="CDD" id="cd04301">
    <property type="entry name" value="NAT_SF"/>
    <property type="match status" value="1"/>
</dbReference>
<dbReference type="Pfam" id="PF00583">
    <property type="entry name" value="Acetyltransf_1"/>
    <property type="match status" value="1"/>
</dbReference>
<dbReference type="PROSITE" id="PS51186">
    <property type="entry name" value="GNAT"/>
    <property type="match status" value="1"/>
</dbReference>
<dbReference type="Gene3D" id="3.40.630.30">
    <property type="match status" value="1"/>
</dbReference>
<accession>A0A6P1TNU1</accession>
<dbReference type="InterPro" id="IPR000182">
    <property type="entry name" value="GNAT_dom"/>
</dbReference>
<sequence length="152" mass="17826">MEIMSLKKDNFPAVMELLSNGKPYVFPHHDYVYWIMEGYFPSSNYVVSEENKVIDFVCALPSIDKKCYFIWQIVVDADYRGKKVASILVDRIIEESKLKGYNKLELTINSDNRASYKFFERTAIEHNSSLNKIGEYKYKDLNDILYSIEFCS</sequence>
<evidence type="ECO:0000313" key="2">
    <source>
        <dbReference type="EMBL" id="QHQ62920.1"/>
    </source>
</evidence>
<proteinExistence type="predicted"/>
<organism evidence="2 3">
    <name type="scientific">Anaerocolumna sedimenticola</name>
    <dbReference type="NCBI Taxonomy" id="2696063"/>
    <lineage>
        <taxon>Bacteria</taxon>
        <taxon>Bacillati</taxon>
        <taxon>Bacillota</taxon>
        <taxon>Clostridia</taxon>
        <taxon>Lachnospirales</taxon>
        <taxon>Lachnospiraceae</taxon>
        <taxon>Anaerocolumna</taxon>
    </lineage>
</organism>
<dbReference type="AlphaFoldDB" id="A0A6P1TNU1"/>
<dbReference type="SUPFAM" id="SSF55729">
    <property type="entry name" value="Acyl-CoA N-acyltransferases (Nat)"/>
    <property type="match status" value="1"/>
</dbReference>
<dbReference type="InterPro" id="IPR016181">
    <property type="entry name" value="Acyl_CoA_acyltransferase"/>
</dbReference>
<dbReference type="GO" id="GO:0016747">
    <property type="term" value="F:acyltransferase activity, transferring groups other than amino-acyl groups"/>
    <property type="evidence" value="ECO:0007669"/>
    <property type="project" value="InterPro"/>
</dbReference>
<reference evidence="2 3" key="1">
    <citation type="submission" date="2020-01" db="EMBL/GenBank/DDBJ databases">
        <title>Genome analysis of Anaerocolumna sp. CBA3638.</title>
        <authorList>
            <person name="Kim J."/>
            <person name="Roh S.W."/>
        </authorList>
    </citation>
    <scope>NUCLEOTIDE SEQUENCE [LARGE SCALE GENOMIC DNA]</scope>
    <source>
        <strain evidence="2 3">CBA3638</strain>
    </source>
</reference>
<protein>
    <submittedName>
        <fullName evidence="2">GNAT family N-acetyltransferase</fullName>
    </submittedName>
</protein>
<name>A0A6P1TNU1_9FIRM</name>
<gene>
    <name evidence="2" type="ORF">Ana3638_20820</name>
</gene>
<evidence type="ECO:0000259" key="1">
    <source>
        <dbReference type="PROSITE" id="PS51186"/>
    </source>
</evidence>
<evidence type="ECO:0000313" key="3">
    <source>
        <dbReference type="Proteomes" id="UP000464314"/>
    </source>
</evidence>
<feature type="domain" description="N-acetyltransferase" evidence="1">
    <location>
        <begin position="1"/>
        <end position="151"/>
    </location>
</feature>
<dbReference type="Proteomes" id="UP000464314">
    <property type="component" value="Chromosome"/>
</dbReference>
<dbReference type="KEGG" id="anr:Ana3638_20820"/>
<keyword evidence="3" id="KW-1185">Reference proteome</keyword>
<dbReference type="EMBL" id="CP048000">
    <property type="protein sequence ID" value="QHQ62920.1"/>
    <property type="molecule type" value="Genomic_DNA"/>
</dbReference>